<keyword evidence="4" id="KW-0779">Telomere</keyword>
<evidence type="ECO:0000313" key="8">
    <source>
        <dbReference type="Proteomes" id="UP000019384"/>
    </source>
</evidence>
<dbReference type="SUPFAM" id="SSF100939">
    <property type="entry name" value="SPOC domain-like"/>
    <property type="match status" value="1"/>
</dbReference>
<dbReference type="STRING" id="1382522.W6MXW3"/>
<organism evidence="7 8">
    <name type="scientific">Kuraishia capsulata CBS 1993</name>
    <dbReference type="NCBI Taxonomy" id="1382522"/>
    <lineage>
        <taxon>Eukaryota</taxon>
        <taxon>Fungi</taxon>
        <taxon>Dikarya</taxon>
        <taxon>Ascomycota</taxon>
        <taxon>Saccharomycotina</taxon>
        <taxon>Pichiomycetes</taxon>
        <taxon>Pichiales</taxon>
        <taxon>Pichiaceae</taxon>
        <taxon>Kuraishia</taxon>
    </lineage>
</organism>
<dbReference type="Pfam" id="PF02735">
    <property type="entry name" value="Ku"/>
    <property type="match status" value="1"/>
</dbReference>
<evidence type="ECO:0000259" key="6">
    <source>
        <dbReference type="SMART" id="SM00559"/>
    </source>
</evidence>
<feature type="domain" description="Ku" evidence="6">
    <location>
        <begin position="313"/>
        <end position="460"/>
    </location>
</feature>
<evidence type="ECO:0000256" key="2">
    <source>
        <dbReference type="ARBA" id="ARBA00012551"/>
    </source>
</evidence>
<reference evidence="7" key="2">
    <citation type="submission" date="2014-02" db="EMBL/GenBank/DDBJ databases">
        <title>Complete DNA sequence of /Kuraishia capsulata/ illustrates novel genomic features among budding yeasts (/Saccharomycotina/).</title>
        <authorList>
            <person name="Morales L."/>
            <person name="Noel B."/>
            <person name="Porcel B."/>
            <person name="Marcet-Houben M."/>
            <person name="Hullo M-F."/>
            <person name="Sacerdot C."/>
            <person name="Tekaia F."/>
            <person name="Leh-Louis V."/>
            <person name="Despons L."/>
            <person name="Khanna V."/>
            <person name="Aury J-M."/>
            <person name="Barbe V."/>
            <person name="Couloux A."/>
            <person name="Labadie K."/>
            <person name="Pelletier E."/>
            <person name="Souciet J-L."/>
            <person name="Boekhout T."/>
            <person name="Gabaldon T."/>
            <person name="Wincker P."/>
            <person name="Dujon B."/>
        </authorList>
    </citation>
    <scope>NUCLEOTIDE SEQUENCE</scope>
    <source>
        <strain evidence="7">CBS 1993</strain>
    </source>
</reference>
<dbReference type="SMART" id="SM00559">
    <property type="entry name" value="Ku78"/>
    <property type="match status" value="1"/>
</dbReference>
<dbReference type="PANTHER" id="PTHR12604">
    <property type="entry name" value="KU AUTOANTIGEN DNA HELICASE"/>
    <property type="match status" value="1"/>
</dbReference>
<dbReference type="GO" id="GO:0042162">
    <property type="term" value="F:telomeric DNA binding"/>
    <property type="evidence" value="ECO:0007669"/>
    <property type="project" value="TreeGrafter"/>
</dbReference>
<dbReference type="AlphaFoldDB" id="W6MXW3"/>
<dbReference type="GO" id="GO:0003678">
    <property type="term" value="F:DNA helicase activity"/>
    <property type="evidence" value="ECO:0007669"/>
    <property type="project" value="UniProtKB-EC"/>
</dbReference>
<proteinExistence type="predicted"/>
<dbReference type="EC" id="3.6.4.12" evidence="2"/>
<dbReference type="EMBL" id="HG793131">
    <property type="protein sequence ID" value="CDK29585.1"/>
    <property type="molecule type" value="Genomic_DNA"/>
</dbReference>
<gene>
    <name evidence="7" type="ORF">KUCA_T00005578001</name>
</gene>
<reference evidence="7" key="1">
    <citation type="submission" date="2013-12" db="EMBL/GenBank/DDBJ databases">
        <authorList>
            <person name="Genoscope - CEA"/>
        </authorList>
    </citation>
    <scope>NUCLEOTIDE SEQUENCE</scope>
    <source>
        <strain evidence="7">CBS 1993</strain>
    </source>
</reference>
<dbReference type="InterPro" id="IPR006164">
    <property type="entry name" value="DNA_bd_Ku70/Ku80"/>
</dbReference>
<evidence type="ECO:0000313" key="7">
    <source>
        <dbReference type="EMBL" id="CDK29585.1"/>
    </source>
</evidence>
<keyword evidence="3" id="KW-0158">Chromosome</keyword>
<dbReference type="GO" id="GO:0043564">
    <property type="term" value="C:Ku70:Ku80 complex"/>
    <property type="evidence" value="ECO:0007669"/>
    <property type="project" value="TreeGrafter"/>
</dbReference>
<evidence type="ECO:0000256" key="4">
    <source>
        <dbReference type="ARBA" id="ARBA00022895"/>
    </source>
</evidence>
<sequence length="659" mass="74326">MASSDKFVTIYVLDQSPAMAPHFDQAKAYVESCLVGKILYDHLEEKRPHGRYSVTPGYESLQRFRERVNLNSAPVQEQEGTLVDGVFLALKCISMLLKKDLTTGKLVLPTERLTIVVLTNCESNTGIQTADVELLRTMLRIGNVTLTVVDYGLGKTESSFVKQEQESKWLEFFGRLPSRELDSVFSQRYLMSSIVSGEKVNRATFYWQDAPVTTTYRPVKAFSGEIRLGCDVLKEELVLSDPNAVPQVQNQTIRMNAEGYSLVKKEPPLNASKKVVEKTNEGYYSAGNIKQLKSYYTVESVVNESTGKADKVQREVDSFRIQRRYKFGTSEIPVSDVSRASLKFPTHPAIDVIGFQKKADLPPWYFVHEPLLITHPLPDAGTKSEQLFNVLCQALLDLDYIAIVRFVQKKDTPVEVCAMIPFLLADVRSQAFKGVILNLKRARDDKLETNSLDGSSYCFTLIKLPFREDEMVAVFPRNKSSVDESPSEELLDFMGELVDIQDLDAPNKNFDSKPGREGKYLELQSYPDLTFPEPPFSSNIYNKVTEQLLAQRNPTIEFTSLVLRRLVSEINISGDESHLFDTLLTKSPTLVDQVITKVNEECGPFKPSLSTPAVSLSKERVEHVLALFDNNERPPRETNSRDKYSKNRIVAVDAPPLQL</sequence>
<dbReference type="GO" id="GO:0006303">
    <property type="term" value="P:double-strand break repair via nonhomologous end joining"/>
    <property type="evidence" value="ECO:0007669"/>
    <property type="project" value="InterPro"/>
</dbReference>
<name>W6MXW3_9ASCO</name>
<evidence type="ECO:0000256" key="3">
    <source>
        <dbReference type="ARBA" id="ARBA00022454"/>
    </source>
</evidence>
<evidence type="ECO:0000256" key="1">
    <source>
        <dbReference type="ARBA" id="ARBA00004574"/>
    </source>
</evidence>
<accession>W6MXW3</accession>
<dbReference type="GeneID" id="34522957"/>
<protein>
    <recommendedName>
        <fullName evidence="2">DNA helicase</fullName>
        <ecNumber evidence="2">3.6.4.12</ecNumber>
    </recommendedName>
</protein>
<dbReference type="OrthoDB" id="30826at2759"/>
<dbReference type="GO" id="GO:0000723">
    <property type="term" value="P:telomere maintenance"/>
    <property type="evidence" value="ECO:0007669"/>
    <property type="project" value="TreeGrafter"/>
</dbReference>
<dbReference type="GO" id="GO:0003690">
    <property type="term" value="F:double-stranded DNA binding"/>
    <property type="evidence" value="ECO:0007669"/>
    <property type="project" value="TreeGrafter"/>
</dbReference>
<keyword evidence="5" id="KW-0238">DNA-binding</keyword>
<dbReference type="Gene3D" id="2.40.290.10">
    <property type="match status" value="1"/>
</dbReference>
<dbReference type="HOGENOM" id="CLU_023247_0_0_1"/>
<dbReference type="GO" id="GO:0000781">
    <property type="term" value="C:chromosome, telomeric region"/>
    <property type="evidence" value="ECO:0007669"/>
    <property type="project" value="UniProtKB-SubCell"/>
</dbReference>
<dbReference type="Proteomes" id="UP000019384">
    <property type="component" value="Unassembled WGS sequence"/>
</dbReference>
<dbReference type="RefSeq" id="XP_022461569.1">
    <property type="nucleotide sequence ID" value="XM_022606163.1"/>
</dbReference>
<comment type="subcellular location">
    <subcellularLocation>
        <location evidence="1">Chromosome</location>
        <location evidence="1">Telomere</location>
    </subcellularLocation>
</comment>
<evidence type="ECO:0000256" key="5">
    <source>
        <dbReference type="ARBA" id="ARBA00023125"/>
    </source>
</evidence>
<keyword evidence="8" id="KW-1185">Reference proteome</keyword>
<dbReference type="PANTHER" id="PTHR12604:SF4">
    <property type="entry name" value="X-RAY REPAIR CROSS-COMPLEMENTING PROTEIN 5"/>
    <property type="match status" value="1"/>
</dbReference>
<dbReference type="InterPro" id="IPR016194">
    <property type="entry name" value="SPOC-like_C_dom_sf"/>
</dbReference>